<feature type="domain" description="PAC" evidence="9">
    <location>
        <begin position="478"/>
        <end position="530"/>
    </location>
</feature>
<dbReference type="SMART" id="SM00091">
    <property type="entry name" value="PAS"/>
    <property type="match status" value="4"/>
</dbReference>
<feature type="domain" description="PAC" evidence="9">
    <location>
        <begin position="607"/>
        <end position="659"/>
    </location>
</feature>
<dbReference type="InterPro" id="IPR003594">
    <property type="entry name" value="HATPase_dom"/>
</dbReference>
<dbReference type="CDD" id="cd00082">
    <property type="entry name" value="HisKA"/>
    <property type="match status" value="1"/>
</dbReference>
<dbReference type="SMART" id="SM00388">
    <property type="entry name" value="HisKA"/>
    <property type="match status" value="1"/>
</dbReference>
<dbReference type="Pfam" id="PF08448">
    <property type="entry name" value="PAS_4"/>
    <property type="match status" value="3"/>
</dbReference>
<evidence type="ECO:0000256" key="2">
    <source>
        <dbReference type="ARBA" id="ARBA00012438"/>
    </source>
</evidence>
<dbReference type="AlphaFoldDB" id="A0A2G6KGF4"/>
<keyword evidence="6" id="KW-1133">Transmembrane helix</keyword>
<dbReference type="InterPro" id="IPR013655">
    <property type="entry name" value="PAS_fold_3"/>
</dbReference>
<proteinExistence type="predicted"/>
<dbReference type="Gene3D" id="3.30.565.10">
    <property type="entry name" value="Histidine kinase-like ATPase, C-terminal domain"/>
    <property type="match status" value="1"/>
</dbReference>
<keyword evidence="3" id="KW-0597">Phosphoprotein</keyword>
<dbReference type="Pfam" id="PF02518">
    <property type="entry name" value="HATPase_c"/>
    <property type="match status" value="1"/>
</dbReference>
<dbReference type="FunFam" id="3.30.565.10:FF:000006">
    <property type="entry name" value="Sensor histidine kinase WalK"/>
    <property type="match status" value="1"/>
</dbReference>
<dbReference type="Proteomes" id="UP000230821">
    <property type="component" value="Unassembled WGS sequence"/>
</dbReference>
<comment type="caution">
    <text evidence="10">The sequence shown here is derived from an EMBL/GenBank/DDBJ whole genome shotgun (WGS) entry which is preliminary data.</text>
</comment>
<name>A0A2G6KGF4_9BACT</name>
<feature type="domain" description="PAS" evidence="8">
    <location>
        <begin position="107"/>
        <end position="175"/>
    </location>
</feature>
<keyword evidence="6" id="KW-0812">Transmembrane</keyword>
<evidence type="ECO:0000259" key="7">
    <source>
        <dbReference type="PROSITE" id="PS50109"/>
    </source>
</evidence>
<dbReference type="PROSITE" id="PS50109">
    <property type="entry name" value="HIS_KIN"/>
    <property type="match status" value="1"/>
</dbReference>
<feature type="transmembrane region" description="Helical" evidence="6">
    <location>
        <begin position="62"/>
        <end position="81"/>
    </location>
</feature>
<comment type="catalytic activity">
    <reaction evidence="1">
        <text>ATP + protein L-histidine = ADP + protein N-phospho-L-histidine.</text>
        <dbReference type="EC" id="2.7.13.3"/>
    </reaction>
</comment>
<dbReference type="PRINTS" id="PR00344">
    <property type="entry name" value="BCTRLSENSOR"/>
</dbReference>
<dbReference type="PROSITE" id="PS50112">
    <property type="entry name" value="PAS"/>
    <property type="match status" value="3"/>
</dbReference>
<evidence type="ECO:0000256" key="6">
    <source>
        <dbReference type="SAM" id="Phobius"/>
    </source>
</evidence>
<evidence type="ECO:0000256" key="1">
    <source>
        <dbReference type="ARBA" id="ARBA00000085"/>
    </source>
</evidence>
<dbReference type="InterPro" id="IPR001610">
    <property type="entry name" value="PAC"/>
</dbReference>
<dbReference type="Gene3D" id="3.30.450.20">
    <property type="entry name" value="PAS domain"/>
    <property type="match status" value="4"/>
</dbReference>
<dbReference type="Pfam" id="PF00512">
    <property type="entry name" value="HisKA"/>
    <property type="match status" value="1"/>
</dbReference>
<dbReference type="InterPro" id="IPR003661">
    <property type="entry name" value="HisK_dim/P_dom"/>
</dbReference>
<keyword evidence="5" id="KW-0418">Kinase</keyword>
<dbReference type="PROSITE" id="PS50113">
    <property type="entry name" value="PAC"/>
    <property type="match status" value="4"/>
</dbReference>
<accession>A0A2G6KGF4</accession>
<dbReference type="CDD" id="cd00130">
    <property type="entry name" value="PAS"/>
    <property type="match status" value="4"/>
</dbReference>
<dbReference type="InterPro" id="IPR004358">
    <property type="entry name" value="Sig_transdc_His_kin-like_C"/>
</dbReference>
<feature type="domain" description="Histidine kinase" evidence="7">
    <location>
        <begin position="677"/>
        <end position="891"/>
    </location>
</feature>
<evidence type="ECO:0000313" key="10">
    <source>
        <dbReference type="EMBL" id="PIE34737.1"/>
    </source>
</evidence>
<dbReference type="InterPro" id="IPR052162">
    <property type="entry name" value="Sensor_kinase/Photoreceptor"/>
</dbReference>
<keyword evidence="6" id="KW-0472">Membrane</keyword>
<feature type="domain" description="PAS" evidence="8">
    <location>
        <begin position="531"/>
        <end position="602"/>
    </location>
</feature>
<dbReference type="GO" id="GO:0000155">
    <property type="term" value="F:phosphorelay sensor kinase activity"/>
    <property type="evidence" value="ECO:0007669"/>
    <property type="project" value="InterPro"/>
</dbReference>
<dbReference type="PANTHER" id="PTHR43304:SF1">
    <property type="entry name" value="PAC DOMAIN-CONTAINING PROTEIN"/>
    <property type="match status" value="1"/>
</dbReference>
<dbReference type="InterPro" id="IPR005467">
    <property type="entry name" value="His_kinase_dom"/>
</dbReference>
<evidence type="ECO:0000256" key="3">
    <source>
        <dbReference type="ARBA" id="ARBA00022553"/>
    </source>
</evidence>
<feature type="transmembrane region" description="Helical" evidence="6">
    <location>
        <begin position="21"/>
        <end position="42"/>
    </location>
</feature>
<gene>
    <name evidence="10" type="ORF">CSA56_06870</name>
</gene>
<dbReference type="NCBIfam" id="TIGR00229">
    <property type="entry name" value="sensory_box"/>
    <property type="match status" value="4"/>
</dbReference>
<dbReference type="SMART" id="SM00086">
    <property type="entry name" value="PAC"/>
    <property type="match status" value="4"/>
</dbReference>
<dbReference type="InterPro" id="IPR000014">
    <property type="entry name" value="PAS"/>
</dbReference>
<keyword evidence="4" id="KW-0808">Transferase</keyword>
<dbReference type="SUPFAM" id="SSF55874">
    <property type="entry name" value="ATPase domain of HSP90 chaperone/DNA topoisomerase II/histidine kinase"/>
    <property type="match status" value="1"/>
</dbReference>
<dbReference type="EMBL" id="PDSK01000077">
    <property type="protein sequence ID" value="PIE34737.1"/>
    <property type="molecule type" value="Genomic_DNA"/>
</dbReference>
<protein>
    <recommendedName>
        <fullName evidence="2">histidine kinase</fullName>
        <ecNumber evidence="2">2.7.13.3</ecNumber>
    </recommendedName>
</protein>
<reference evidence="10 11" key="1">
    <citation type="submission" date="2017-10" db="EMBL/GenBank/DDBJ databases">
        <title>Novel microbial diversity and functional potential in the marine mammal oral microbiome.</title>
        <authorList>
            <person name="Dudek N.K."/>
            <person name="Sun C.L."/>
            <person name="Burstein D."/>
            <person name="Kantor R.S."/>
            <person name="Aliaga Goltsman D.S."/>
            <person name="Bik E.M."/>
            <person name="Thomas B.C."/>
            <person name="Banfield J.F."/>
            <person name="Relman D.A."/>
        </authorList>
    </citation>
    <scope>NUCLEOTIDE SEQUENCE [LARGE SCALE GENOMIC DNA]</scope>
    <source>
        <strain evidence="10">DOLJORAL78_47_16</strain>
    </source>
</reference>
<evidence type="ECO:0000256" key="5">
    <source>
        <dbReference type="ARBA" id="ARBA00022777"/>
    </source>
</evidence>
<dbReference type="Gene3D" id="1.10.287.130">
    <property type="match status" value="1"/>
</dbReference>
<dbReference type="InterPro" id="IPR013656">
    <property type="entry name" value="PAS_4"/>
</dbReference>
<evidence type="ECO:0000256" key="4">
    <source>
        <dbReference type="ARBA" id="ARBA00022679"/>
    </source>
</evidence>
<feature type="domain" description="PAS" evidence="8">
    <location>
        <begin position="403"/>
        <end position="475"/>
    </location>
</feature>
<organism evidence="10 11">
    <name type="scientific">candidate division KSB3 bacterium</name>
    <dbReference type="NCBI Taxonomy" id="2044937"/>
    <lineage>
        <taxon>Bacteria</taxon>
        <taxon>candidate division KSB3</taxon>
    </lineage>
</organism>
<feature type="domain" description="PAC" evidence="9">
    <location>
        <begin position="350"/>
        <end position="402"/>
    </location>
</feature>
<feature type="domain" description="PAC" evidence="9">
    <location>
        <begin position="184"/>
        <end position="236"/>
    </location>
</feature>
<dbReference type="SUPFAM" id="SSF47384">
    <property type="entry name" value="Homodimeric domain of signal transducing histidine kinase"/>
    <property type="match status" value="1"/>
</dbReference>
<dbReference type="InterPro" id="IPR000700">
    <property type="entry name" value="PAS-assoc_C"/>
</dbReference>
<dbReference type="SMART" id="SM00387">
    <property type="entry name" value="HATPase_c"/>
    <property type="match status" value="1"/>
</dbReference>
<dbReference type="PANTHER" id="PTHR43304">
    <property type="entry name" value="PHYTOCHROME-LIKE PROTEIN CPH1"/>
    <property type="match status" value="1"/>
</dbReference>
<dbReference type="SUPFAM" id="SSF55785">
    <property type="entry name" value="PYP-like sensor domain (PAS domain)"/>
    <property type="match status" value="4"/>
</dbReference>
<evidence type="ECO:0000259" key="9">
    <source>
        <dbReference type="PROSITE" id="PS50113"/>
    </source>
</evidence>
<dbReference type="InterPro" id="IPR035965">
    <property type="entry name" value="PAS-like_dom_sf"/>
</dbReference>
<evidence type="ECO:0000313" key="11">
    <source>
        <dbReference type="Proteomes" id="UP000230821"/>
    </source>
</evidence>
<sequence>MKKHLTRRIAEALRTLIHNFYLHHSLLASVLGVASLVLFGTLSYEFVKPIVFPLSGIWQSRLLAIVLNTLVVMILAFIILLKHQQWLTHVAKENADRHSAEEESENHSRYLEVLLDTIPIPIFYKDTAGVFLGCNATFAAQIFGVPKEQIVGRTVYDFSSHIPEALAEVYHEHDRRLFSQGGTQIYEAPVQCADGMRREFVLYKAAFSDSADRIAGVVGVMLDITNQKAAETKLQDYRVHLEEIVRGRTLELTKTNELLAKEVVERQRFEEKIKHSDANIKAIFDNSPLSFVLIDVKYTIQECNNPAKRLARAILGKELRVGASVYAYIPEKARAMFAENFEQALQGSFVQSDQEIVGHDGQEYWFVVTYNPVMTEEGKVLGVCGSLQDISERKRTENARRESEKRLKIIAEFTYDWESWVAPDGTYLYVSPSCERISGYSPQQFMSSPSFFLKIVHPDDQETVVQHFSDPLHHKHVVSMDFRIITYQGDIRWIHHICQAIYLQDGEYSGRRASNRDITERKYAEDALRRERDRIQKYLSVAEVMLIVIDSDQRVSLINKKGCEILGYAEDEILGQNWFDCFLPEWNREEVRLGFFKLLQGEIASLEYHENPIVTHKGEERLIAWHNTLLIGKDGRITGTLSSGEDITERKLAERALKKTMRELERSNAELEQFAYAASHDLQQPLLMIECYAQLLAQRYAESLDEDAQSFIVRIQEGVEWMQQMIKALLDYSRMEAKRVELKPVDCQILLRKALENLHTMLEEHKVVVTHDLLPTVMVIDVQFVQLLQNLISNAVKFRSDVQPEIRIAVVQDDNEHEWIFSVQDNGIGIAPEDATRIFTIFERLHSRNKYPGTGIGLAICKKIVERHGGRIWVRSSPGQGATFYFTHPIM</sequence>
<evidence type="ECO:0000259" key="8">
    <source>
        <dbReference type="PROSITE" id="PS50112"/>
    </source>
</evidence>
<dbReference type="EC" id="2.7.13.3" evidence="2"/>
<dbReference type="InterPro" id="IPR036890">
    <property type="entry name" value="HATPase_C_sf"/>
</dbReference>
<dbReference type="Pfam" id="PF08447">
    <property type="entry name" value="PAS_3"/>
    <property type="match status" value="1"/>
</dbReference>
<dbReference type="InterPro" id="IPR036097">
    <property type="entry name" value="HisK_dim/P_sf"/>
</dbReference>